<name>A0ABZ3J9T6_SPOA4</name>
<keyword evidence="2" id="KW-1185">Reference proteome</keyword>
<reference evidence="1" key="1">
    <citation type="submission" date="2024-05" db="EMBL/GenBank/DDBJ databases">
        <title>Isolation and characterization of Sporomusa carbonis sp. nov., a carboxydotrophic hydrogenogen in the genus of Sporomusa isolated from a charcoal burning pile.</title>
        <authorList>
            <person name="Boeer T."/>
            <person name="Rosenbaum F."/>
            <person name="Eysell L."/>
            <person name="Mueller V."/>
            <person name="Daniel R."/>
            <person name="Poehlein A."/>
        </authorList>
    </citation>
    <scope>NUCLEOTIDE SEQUENCE [LARGE SCALE GENOMIC DNA]</scope>
    <source>
        <strain evidence="1">DSM 3132</strain>
    </source>
</reference>
<protein>
    <recommendedName>
        <fullName evidence="3">HD domain-containing protein</fullName>
    </recommendedName>
</protein>
<evidence type="ECO:0000313" key="2">
    <source>
        <dbReference type="Proteomes" id="UP000216052"/>
    </source>
</evidence>
<dbReference type="Proteomes" id="UP000216052">
    <property type="component" value="Chromosome"/>
</dbReference>
<dbReference type="SUPFAM" id="SSF109604">
    <property type="entry name" value="HD-domain/PDEase-like"/>
    <property type="match status" value="1"/>
</dbReference>
<organism evidence="1 2">
    <name type="scientific">Sporomusa acidovorans (strain ATCC 49682 / DSM 3132 / Mol)</name>
    <dbReference type="NCBI Taxonomy" id="1123286"/>
    <lineage>
        <taxon>Bacteria</taxon>
        <taxon>Bacillati</taxon>
        <taxon>Bacillota</taxon>
        <taxon>Negativicutes</taxon>
        <taxon>Selenomonadales</taxon>
        <taxon>Sporomusaceae</taxon>
        <taxon>Sporomusa</taxon>
    </lineage>
</organism>
<sequence length="188" mass="21261">MNNKFNQLLVDTQRPGIDALLDYLQNETDFYTAPASTNYHGANEAGLLEHSLAVYDHLQKLVPLYFDEWDESTLCIVSLLHDVCKMNFYKTATRNVKNTQTGIWEQVPYITIDDQLPLGHGEKSVIILQRFIPLSIEEIMSIRWHMAGFDDAARQYGGGQALSLAMRKYPLITVLHMADLAAGLIEGM</sequence>
<dbReference type="Gene3D" id="1.10.3210.10">
    <property type="entry name" value="Hypothetical protein af1432"/>
    <property type="match status" value="1"/>
</dbReference>
<evidence type="ECO:0008006" key="3">
    <source>
        <dbReference type="Google" id="ProtNLM"/>
    </source>
</evidence>
<gene>
    <name evidence="1" type="ORF">SPACI_047620</name>
</gene>
<proteinExistence type="predicted"/>
<dbReference type="EMBL" id="CP155571">
    <property type="protein sequence ID" value="XFO74652.1"/>
    <property type="molecule type" value="Genomic_DNA"/>
</dbReference>
<evidence type="ECO:0000313" key="1">
    <source>
        <dbReference type="EMBL" id="XFO74652.1"/>
    </source>
</evidence>
<dbReference type="RefSeq" id="WP_093793251.1">
    <property type="nucleotide sequence ID" value="NZ_CP155571.1"/>
</dbReference>
<accession>A0ABZ3J9T6</accession>